<dbReference type="AlphaFoldDB" id="A0A9J6DS51"/>
<keyword evidence="2" id="KW-0812">Transmembrane</keyword>
<dbReference type="Proteomes" id="UP000821866">
    <property type="component" value="Unassembled WGS sequence"/>
</dbReference>
<reference evidence="3" key="2">
    <citation type="submission" date="2021-09" db="EMBL/GenBank/DDBJ databases">
        <authorList>
            <person name="Jia N."/>
            <person name="Wang J."/>
            <person name="Shi W."/>
            <person name="Du L."/>
            <person name="Sun Y."/>
            <person name="Zhan W."/>
            <person name="Jiang J."/>
            <person name="Wang Q."/>
            <person name="Zhang B."/>
            <person name="Ji P."/>
            <person name="Sakyi L.B."/>
            <person name="Cui X."/>
            <person name="Yuan T."/>
            <person name="Jiang B."/>
            <person name="Yang W."/>
            <person name="Lam T.T.-Y."/>
            <person name="Chang Q."/>
            <person name="Ding S."/>
            <person name="Wang X."/>
            <person name="Zhu J."/>
            <person name="Ruan X."/>
            <person name="Zhao L."/>
            <person name="Wei J."/>
            <person name="Que T."/>
            <person name="Du C."/>
            <person name="Cheng J."/>
            <person name="Dai P."/>
            <person name="Han X."/>
            <person name="Huang E."/>
            <person name="Gao Y."/>
            <person name="Liu J."/>
            <person name="Shao H."/>
            <person name="Ye R."/>
            <person name="Li L."/>
            <person name="Wei W."/>
            <person name="Wang X."/>
            <person name="Wang C."/>
            <person name="Huo Q."/>
            <person name="Li W."/>
            <person name="Guo W."/>
            <person name="Chen H."/>
            <person name="Chen S."/>
            <person name="Zhou L."/>
            <person name="Zhou L."/>
            <person name="Ni X."/>
            <person name="Tian J."/>
            <person name="Zhou Y."/>
            <person name="Sheng Y."/>
            <person name="Liu T."/>
            <person name="Pan Y."/>
            <person name="Xia L."/>
            <person name="Li J."/>
            <person name="Zhao F."/>
            <person name="Cao W."/>
        </authorList>
    </citation>
    <scope>NUCLEOTIDE SEQUENCE</scope>
    <source>
        <strain evidence="3">Rmic-2018</strain>
        <tissue evidence="3">Larvae</tissue>
    </source>
</reference>
<evidence type="ECO:0000313" key="4">
    <source>
        <dbReference type="Proteomes" id="UP000821866"/>
    </source>
</evidence>
<protein>
    <submittedName>
        <fullName evidence="3">Uncharacterized protein</fullName>
    </submittedName>
</protein>
<evidence type="ECO:0000256" key="2">
    <source>
        <dbReference type="SAM" id="Phobius"/>
    </source>
</evidence>
<feature type="transmembrane region" description="Helical" evidence="2">
    <location>
        <begin position="140"/>
        <end position="162"/>
    </location>
</feature>
<comment type="caution">
    <text evidence="3">The sequence shown here is derived from an EMBL/GenBank/DDBJ whole genome shotgun (WGS) entry which is preliminary data.</text>
</comment>
<proteinExistence type="predicted"/>
<evidence type="ECO:0000256" key="1">
    <source>
        <dbReference type="SAM" id="MobiDB-lite"/>
    </source>
</evidence>
<accession>A0A9J6DS51</accession>
<gene>
    <name evidence="3" type="ORF">HPB51_000519</name>
</gene>
<keyword evidence="2" id="KW-0472">Membrane</keyword>
<sequence>MVSSVRLICRISIIENQLRCSRSVGKRSSGGNQRFLTNVSSFRIPLSTNLVYGNDMGTPDPGAYSRRQSFAQQGRSEVAAEAIVPPGATPVVPTYVAPAKVYEDDEEEVEEIMRPQRQVLQPVVGGGGVVGGASSRGPSALCIICTMMISMILASVVTFYIINKNRALMEVTTTSTTPPTTKKHVPFSPNDTGALADAEEDYFTGDDEESTVTQYT</sequence>
<feature type="region of interest" description="Disordered" evidence="1">
    <location>
        <begin position="173"/>
        <end position="195"/>
    </location>
</feature>
<organism evidence="3 4">
    <name type="scientific">Rhipicephalus microplus</name>
    <name type="common">Cattle tick</name>
    <name type="synonym">Boophilus microplus</name>
    <dbReference type="NCBI Taxonomy" id="6941"/>
    <lineage>
        <taxon>Eukaryota</taxon>
        <taxon>Metazoa</taxon>
        <taxon>Ecdysozoa</taxon>
        <taxon>Arthropoda</taxon>
        <taxon>Chelicerata</taxon>
        <taxon>Arachnida</taxon>
        <taxon>Acari</taxon>
        <taxon>Parasitiformes</taxon>
        <taxon>Ixodida</taxon>
        <taxon>Ixodoidea</taxon>
        <taxon>Ixodidae</taxon>
        <taxon>Rhipicephalinae</taxon>
        <taxon>Rhipicephalus</taxon>
        <taxon>Boophilus</taxon>
    </lineage>
</organism>
<name>A0A9J6DS51_RHIMP</name>
<dbReference type="EMBL" id="JABSTU010000007">
    <property type="protein sequence ID" value="KAH8024688.1"/>
    <property type="molecule type" value="Genomic_DNA"/>
</dbReference>
<reference evidence="3" key="1">
    <citation type="journal article" date="2020" name="Cell">
        <title>Large-Scale Comparative Analyses of Tick Genomes Elucidate Their Genetic Diversity and Vector Capacities.</title>
        <authorList>
            <consortium name="Tick Genome and Microbiome Consortium (TIGMIC)"/>
            <person name="Jia N."/>
            <person name="Wang J."/>
            <person name="Shi W."/>
            <person name="Du L."/>
            <person name="Sun Y."/>
            <person name="Zhan W."/>
            <person name="Jiang J.F."/>
            <person name="Wang Q."/>
            <person name="Zhang B."/>
            <person name="Ji P."/>
            <person name="Bell-Sakyi L."/>
            <person name="Cui X.M."/>
            <person name="Yuan T.T."/>
            <person name="Jiang B.G."/>
            <person name="Yang W.F."/>
            <person name="Lam T.T."/>
            <person name="Chang Q.C."/>
            <person name="Ding S.J."/>
            <person name="Wang X.J."/>
            <person name="Zhu J.G."/>
            <person name="Ruan X.D."/>
            <person name="Zhao L."/>
            <person name="Wei J.T."/>
            <person name="Ye R.Z."/>
            <person name="Que T.C."/>
            <person name="Du C.H."/>
            <person name="Zhou Y.H."/>
            <person name="Cheng J.X."/>
            <person name="Dai P.F."/>
            <person name="Guo W.B."/>
            <person name="Han X.H."/>
            <person name="Huang E.J."/>
            <person name="Li L.F."/>
            <person name="Wei W."/>
            <person name="Gao Y.C."/>
            <person name="Liu J.Z."/>
            <person name="Shao H.Z."/>
            <person name="Wang X."/>
            <person name="Wang C.C."/>
            <person name="Yang T.C."/>
            <person name="Huo Q.B."/>
            <person name="Li W."/>
            <person name="Chen H.Y."/>
            <person name="Chen S.E."/>
            <person name="Zhou L.G."/>
            <person name="Ni X.B."/>
            <person name="Tian J.H."/>
            <person name="Sheng Y."/>
            <person name="Liu T."/>
            <person name="Pan Y.S."/>
            <person name="Xia L.Y."/>
            <person name="Li J."/>
            <person name="Zhao F."/>
            <person name="Cao W.C."/>
        </authorList>
    </citation>
    <scope>NUCLEOTIDE SEQUENCE</scope>
    <source>
        <strain evidence="3">Rmic-2018</strain>
    </source>
</reference>
<keyword evidence="2" id="KW-1133">Transmembrane helix</keyword>
<evidence type="ECO:0000313" key="3">
    <source>
        <dbReference type="EMBL" id="KAH8024688.1"/>
    </source>
</evidence>
<keyword evidence="4" id="KW-1185">Reference proteome</keyword>